<keyword evidence="1" id="KW-0732">Signal</keyword>
<organism evidence="2 3">
    <name type="scientific">Trichinella britovi</name>
    <name type="common">Parasitic roundworm</name>
    <dbReference type="NCBI Taxonomy" id="45882"/>
    <lineage>
        <taxon>Eukaryota</taxon>
        <taxon>Metazoa</taxon>
        <taxon>Ecdysozoa</taxon>
        <taxon>Nematoda</taxon>
        <taxon>Enoplea</taxon>
        <taxon>Dorylaimia</taxon>
        <taxon>Trichinellida</taxon>
        <taxon>Trichinellidae</taxon>
        <taxon>Trichinella</taxon>
    </lineage>
</organism>
<evidence type="ECO:0000313" key="2">
    <source>
        <dbReference type="EMBL" id="KRY44533.1"/>
    </source>
</evidence>
<dbReference type="Proteomes" id="UP000054653">
    <property type="component" value="Unassembled WGS sequence"/>
</dbReference>
<reference evidence="2 3" key="1">
    <citation type="submission" date="2015-01" db="EMBL/GenBank/DDBJ databases">
        <title>Evolution of Trichinella species and genotypes.</title>
        <authorList>
            <person name="Korhonen P.K."/>
            <person name="Edoardo P."/>
            <person name="Giuseppe L.R."/>
            <person name="Gasser R.B."/>
        </authorList>
    </citation>
    <scope>NUCLEOTIDE SEQUENCE [LARGE SCALE GENOMIC DNA]</scope>
    <source>
        <strain evidence="2">ISS120</strain>
    </source>
</reference>
<accession>A0A0V1C5I7</accession>
<evidence type="ECO:0000313" key="3">
    <source>
        <dbReference type="Proteomes" id="UP000054653"/>
    </source>
</evidence>
<comment type="caution">
    <text evidence="2">The sequence shown here is derived from an EMBL/GenBank/DDBJ whole genome shotgun (WGS) entry which is preliminary data.</text>
</comment>
<proteinExistence type="predicted"/>
<protein>
    <submittedName>
        <fullName evidence="2">Uncharacterized protein</fullName>
    </submittedName>
</protein>
<feature type="chain" id="PRO_5006875634" evidence="1">
    <location>
        <begin position="29"/>
        <end position="65"/>
    </location>
</feature>
<dbReference type="EMBL" id="JYDI01000558">
    <property type="protein sequence ID" value="KRY44533.1"/>
    <property type="molecule type" value="Genomic_DNA"/>
</dbReference>
<evidence type="ECO:0000256" key="1">
    <source>
        <dbReference type="SAM" id="SignalP"/>
    </source>
</evidence>
<feature type="signal peptide" evidence="1">
    <location>
        <begin position="1"/>
        <end position="28"/>
    </location>
</feature>
<name>A0A0V1C5I7_TRIBR</name>
<gene>
    <name evidence="2" type="ORF">T03_6741</name>
</gene>
<sequence length="65" mass="7269">MLRSSRTGRAHRMTISIHHTLLLPLTTAFLPPVDLQKGDNMDSSLVYLKKYAITDGPVSFIILSE</sequence>
<dbReference type="AlphaFoldDB" id="A0A0V1C5I7"/>
<keyword evidence="3" id="KW-1185">Reference proteome</keyword>